<dbReference type="RefSeq" id="WP_147640062.1">
    <property type="nucleotide sequence ID" value="NZ_CP022115.1"/>
</dbReference>
<organism evidence="1 2">
    <name type="scientific">Laribacter hongkongensis</name>
    <dbReference type="NCBI Taxonomy" id="168471"/>
    <lineage>
        <taxon>Bacteria</taxon>
        <taxon>Pseudomonadati</taxon>
        <taxon>Pseudomonadota</taxon>
        <taxon>Betaproteobacteria</taxon>
        <taxon>Neisseriales</taxon>
        <taxon>Aquaspirillaceae</taxon>
        <taxon>Laribacter</taxon>
    </lineage>
</organism>
<proteinExistence type="predicted"/>
<accession>A0A248LEZ0</accession>
<name>A0A248LEZ0_9NEIS</name>
<reference evidence="2" key="1">
    <citation type="submission" date="2017-06" db="EMBL/GenBank/DDBJ databases">
        <title>Whole genome sequence of Laribacter hongkongensis LHGZ1.</title>
        <authorList>
            <person name="Chen D."/>
            <person name="Wu H."/>
            <person name="Chen J."/>
        </authorList>
    </citation>
    <scope>NUCLEOTIDE SEQUENCE [LARGE SCALE GENOMIC DNA]</scope>
    <source>
        <strain evidence="2">LHGZ1</strain>
    </source>
</reference>
<evidence type="ECO:0000313" key="1">
    <source>
        <dbReference type="EMBL" id="ASJ23380.1"/>
    </source>
</evidence>
<dbReference type="Proteomes" id="UP000197424">
    <property type="component" value="Chromosome"/>
</dbReference>
<dbReference type="EMBL" id="CP022115">
    <property type="protein sequence ID" value="ASJ23380.1"/>
    <property type="molecule type" value="Genomic_DNA"/>
</dbReference>
<gene>
    <name evidence="1" type="ORF">LHGZ1_0549</name>
</gene>
<dbReference type="AlphaFoldDB" id="A0A248LEZ0"/>
<evidence type="ECO:0000313" key="2">
    <source>
        <dbReference type="Proteomes" id="UP000197424"/>
    </source>
</evidence>
<protein>
    <submittedName>
        <fullName evidence="1">Uncharacterized protein</fullName>
    </submittedName>
</protein>
<sequence>MTLSNVEPGRLSLSVMVMPGISHTPSNRHNVIVLRKTTVHPDKKPQSRSRSGFVVGKTNILISYRWSFAG</sequence>